<dbReference type="Pfam" id="PF00270">
    <property type="entry name" value="DEAD"/>
    <property type="match status" value="1"/>
</dbReference>
<organism evidence="8 9">
    <name type="scientific">Arsukibacterium tuosuense</name>
    <dbReference type="NCBI Taxonomy" id="1323745"/>
    <lineage>
        <taxon>Bacteria</taxon>
        <taxon>Pseudomonadati</taxon>
        <taxon>Pseudomonadota</taxon>
        <taxon>Gammaproteobacteria</taxon>
        <taxon>Chromatiales</taxon>
        <taxon>Chromatiaceae</taxon>
        <taxon>Arsukibacterium</taxon>
    </lineage>
</organism>
<name>A0A285IYC6_9GAMM</name>
<evidence type="ECO:0000256" key="4">
    <source>
        <dbReference type="ARBA" id="ARBA00022840"/>
    </source>
</evidence>
<dbReference type="InterPro" id="IPR027417">
    <property type="entry name" value="P-loop_NTPase"/>
</dbReference>
<dbReference type="InterPro" id="IPR010225">
    <property type="entry name" value="HrpB"/>
</dbReference>
<sequence>MASVLLPLPYSLKRRLSNTAVTKKELKVGLPVAEVLPELCRLLKSGNRLILSAPPGAGKSTWLPLQLLQQPDFASGQIIMLEPRRLAAKTIASYLAQQLNEPVGQTVGYQIRHDSCQSAATRLLIVTEGILTRKLQQDPELAGVSLLIFDEFHERSLHADLALALSLEVQQLREDLKILVMSATLDVAGLEHYLQAPLVSSSGRSYPVDIQYIKPGSEPLAVQGARQALSAFNDEPGNILVFLPGQAEINKAREFLATQSLPANLQVYSLLGVLSLAEQQAAIAAPPTGYYKIVLATNLAETSLTIDGVNLVVDTGLCRRASFNPRHGISKLETVAVSQAAAIQRAGRAGRQAPGRCYRIDTLELWQRRAAFEPAEIELAELTQLRLEIAVWGCLPDDINWLTPPPPAHLAVASRLLQQFAALDEAGGITSYGRRLYQTGSSVRLANMLLYAAEHETQTPGLAWLAALVAALLEDSRNLQANLDQQLQTLAHSKHVPQYQQAQSFARRLGVNSRASLPLQWLPMLLLRAFPDQLAQRRGQGYLLANGVGASLAPDHPLQDTELLVVLDIQQWQQQNRIRHAIAIKLDDILADWQQHLNWQLKTGWNDKTASFSSERQRCFGQLVLQRQPVQNAITAAERQQAWLDYLSRRGLAELNWSDAAQSLCARVQLIRQHQGADILPDFSPAALLAELASWLGPHLGNIRKKIQLTQLELEPILLARLSYQQQQRLQQLLPVYWQTPTGSRLKIDYLHPGGPQLSVKVQEMYGQLTTPVVLNGAIALTIALLAPGRQPLQVTRDLASFWQNSWQDVKKEMKGRYPKHYWPDNPADAQPTTKTKKAMLRDVNPK</sequence>
<dbReference type="CDD" id="cd17990">
    <property type="entry name" value="DEXHc_HrpB"/>
    <property type="match status" value="1"/>
</dbReference>
<evidence type="ECO:0000259" key="6">
    <source>
        <dbReference type="PROSITE" id="PS51192"/>
    </source>
</evidence>
<dbReference type="InterPro" id="IPR013689">
    <property type="entry name" value="RNA_helicase_ATP-dep_HrpB_C"/>
</dbReference>
<protein>
    <submittedName>
        <fullName evidence="8">ATP-dependent helicase HrpB</fullName>
    </submittedName>
</protein>
<dbReference type="AlphaFoldDB" id="A0A285IYC6"/>
<feature type="domain" description="Helicase C-terminal" evidence="7">
    <location>
        <begin position="224"/>
        <end position="390"/>
    </location>
</feature>
<dbReference type="RefSeq" id="WP_097111499.1">
    <property type="nucleotide sequence ID" value="NZ_OBEB01000004.1"/>
</dbReference>
<dbReference type="SMART" id="SM00847">
    <property type="entry name" value="HA2"/>
    <property type="match status" value="1"/>
</dbReference>
<dbReference type="GO" id="GO:0016787">
    <property type="term" value="F:hydrolase activity"/>
    <property type="evidence" value="ECO:0007669"/>
    <property type="project" value="UniProtKB-KW"/>
</dbReference>
<dbReference type="InterPro" id="IPR011545">
    <property type="entry name" value="DEAD/DEAH_box_helicase_dom"/>
</dbReference>
<dbReference type="GO" id="GO:0003676">
    <property type="term" value="F:nucleic acid binding"/>
    <property type="evidence" value="ECO:0007669"/>
    <property type="project" value="InterPro"/>
</dbReference>
<evidence type="ECO:0000256" key="3">
    <source>
        <dbReference type="ARBA" id="ARBA00022806"/>
    </source>
</evidence>
<evidence type="ECO:0000256" key="1">
    <source>
        <dbReference type="ARBA" id="ARBA00022741"/>
    </source>
</evidence>
<dbReference type="SUPFAM" id="SSF52540">
    <property type="entry name" value="P-loop containing nucleoside triphosphate hydrolases"/>
    <property type="match status" value="1"/>
</dbReference>
<dbReference type="PROSITE" id="PS51194">
    <property type="entry name" value="HELICASE_CTER"/>
    <property type="match status" value="1"/>
</dbReference>
<dbReference type="GO" id="GO:0004386">
    <property type="term" value="F:helicase activity"/>
    <property type="evidence" value="ECO:0007669"/>
    <property type="project" value="UniProtKB-KW"/>
</dbReference>
<evidence type="ECO:0000259" key="7">
    <source>
        <dbReference type="PROSITE" id="PS51194"/>
    </source>
</evidence>
<dbReference type="InterPro" id="IPR014001">
    <property type="entry name" value="Helicase_ATP-bd"/>
</dbReference>
<accession>A0A285IYC6</accession>
<proteinExistence type="predicted"/>
<dbReference type="SMART" id="SM00490">
    <property type="entry name" value="HELICc"/>
    <property type="match status" value="1"/>
</dbReference>
<evidence type="ECO:0000313" key="8">
    <source>
        <dbReference type="EMBL" id="SNY52968.1"/>
    </source>
</evidence>
<gene>
    <name evidence="8" type="ORF">SAMN06297280_2267</name>
</gene>
<dbReference type="CDD" id="cd18791">
    <property type="entry name" value="SF2_C_RHA"/>
    <property type="match status" value="1"/>
</dbReference>
<dbReference type="PANTHER" id="PTHR43519:SF1">
    <property type="entry name" value="ATP-DEPENDENT RNA HELICASE HRPB"/>
    <property type="match status" value="1"/>
</dbReference>
<reference evidence="9" key="1">
    <citation type="submission" date="2017-09" db="EMBL/GenBank/DDBJ databases">
        <authorList>
            <person name="Varghese N."/>
            <person name="Submissions S."/>
        </authorList>
    </citation>
    <scope>NUCLEOTIDE SEQUENCE [LARGE SCALE GENOMIC DNA]</scope>
    <source>
        <strain evidence="9">CGMCC 1.12461</strain>
    </source>
</reference>
<feature type="domain" description="Helicase ATP-binding" evidence="6">
    <location>
        <begin position="40"/>
        <end position="203"/>
    </location>
</feature>
<dbReference type="PANTHER" id="PTHR43519">
    <property type="entry name" value="ATP-DEPENDENT RNA HELICASE HRPB"/>
    <property type="match status" value="1"/>
</dbReference>
<dbReference type="NCBIfam" id="TIGR01970">
    <property type="entry name" value="DEAH_box_HrpB"/>
    <property type="match status" value="1"/>
</dbReference>
<keyword evidence="1" id="KW-0547">Nucleotide-binding</keyword>
<keyword evidence="2" id="KW-0378">Hydrolase</keyword>
<dbReference type="SMART" id="SM00487">
    <property type="entry name" value="DEXDc"/>
    <property type="match status" value="1"/>
</dbReference>
<evidence type="ECO:0000256" key="5">
    <source>
        <dbReference type="SAM" id="MobiDB-lite"/>
    </source>
</evidence>
<dbReference type="Pfam" id="PF00271">
    <property type="entry name" value="Helicase_C"/>
    <property type="match status" value="1"/>
</dbReference>
<keyword evidence="9" id="KW-1185">Reference proteome</keyword>
<dbReference type="Gene3D" id="1.20.120.1080">
    <property type="match status" value="1"/>
</dbReference>
<evidence type="ECO:0000256" key="2">
    <source>
        <dbReference type="ARBA" id="ARBA00022801"/>
    </source>
</evidence>
<dbReference type="EMBL" id="OBEB01000004">
    <property type="protein sequence ID" value="SNY52968.1"/>
    <property type="molecule type" value="Genomic_DNA"/>
</dbReference>
<keyword evidence="3 8" id="KW-0347">Helicase</keyword>
<dbReference type="FunFam" id="3.40.50.300:FF:002125">
    <property type="entry name" value="ATP-dependent helicase HrpB"/>
    <property type="match status" value="1"/>
</dbReference>
<evidence type="ECO:0000313" key="9">
    <source>
        <dbReference type="Proteomes" id="UP000219353"/>
    </source>
</evidence>
<dbReference type="InterPro" id="IPR049614">
    <property type="entry name" value="HrpB_DEXH"/>
</dbReference>
<dbReference type="PROSITE" id="PS51192">
    <property type="entry name" value="HELICASE_ATP_BIND_1"/>
    <property type="match status" value="1"/>
</dbReference>
<dbReference type="Pfam" id="PF08482">
    <property type="entry name" value="HrpB_C"/>
    <property type="match status" value="1"/>
</dbReference>
<keyword evidence="4" id="KW-0067">ATP-binding</keyword>
<dbReference type="OrthoDB" id="9805617at2"/>
<dbReference type="InterPro" id="IPR001650">
    <property type="entry name" value="Helicase_C-like"/>
</dbReference>
<dbReference type="InterPro" id="IPR007502">
    <property type="entry name" value="Helicase-assoc_dom"/>
</dbReference>
<dbReference type="GO" id="GO:0005524">
    <property type="term" value="F:ATP binding"/>
    <property type="evidence" value="ECO:0007669"/>
    <property type="project" value="UniProtKB-KW"/>
</dbReference>
<dbReference type="PIRSF" id="PIRSF005496">
    <property type="entry name" value="ATP_hel_hrpB"/>
    <property type="match status" value="1"/>
</dbReference>
<dbReference type="Proteomes" id="UP000219353">
    <property type="component" value="Unassembled WGS sequence"/>
</dbReference>
<feature type="region of interest" description="Disordered" evidence="5">
    <location>
        <begin position="818"/>
        <end position="847"/>
    </location>
</feature>
<dbReference type="Gene3D" id="3.40.50.300">
    <property type="entry name" value="P-loop containing nucleotide triphosphate hydrolases"/>
    <property type="match status" value="2"/>
</dbReference>